<evidence type="ECO:0000313" key="2">
    <source>
        <dbReference type="EMBL" id="RGM46018.1"/>
    </source>
</evidence>
<dbReference type="RefSeq" id="WP_004312147.1">
    <property type="nucleotide sequence ID" value="NZ_DAWDIY010000012.1"/>
</dbReference>
<dbReference type="EMBL" id="QSJM01000028">
    <property type="protein sequence ID" value="RHD79868.1"/>
    <property type="molecule type" value="Genomic_DNA"/>
</dbReference>
<evidence type="ECO:0000313" key="4">
    <source>
        <dbReference type="EMBL" id="RHD79868.1"/>
    </source>
</evidence>
<evidence type="ECO:0000313" key="6">
    <source>
        <dbReference type="Proteomes" id="UP000283429"/>
    </source>
</evidence>
<sequence>MIKCNVTVCGTVSRQAQMRANKEGTQFASFGINIVIPAKSGINKTVEISVAKTCNNLSELPPIQVGTRIEVAGILMFHKKGEALYLNLSATGINTFNAGNNDGINGTMEFRGTLGKQIEDKTTKNGKSFTVFSAYSSEKDGDNYTYTWVRFMQFDKRKEAWMQPKAGINAKGDLELGVYNNRLDLTCRISECSLWEKSSNSYQH</sequence>
<dbReference type="EMBL" id="JAJCQG010000038">
    <property type="protein sequence ID" value="MCB7281859.1"/>
    <property type="molecule type" value="Genomic_DNA"/>
</dbReference>
<organism evidence="2 5">
    <name type="scientific">Phocaeicola vulgatus</name>
    <name type="common">Bacteroides vulgatus</name>
    <dbReference type="NCBI Taxonomy" id="821"/>
    <lineage>
        <taxon>Bacteria</taxon>
        <taxon>Pseudomonadati</taxon>
        <taxon>Bacteroidota</taxon>
        <taxon>Bacteroidia</taxon>
        <taxon>Bacteroidales</taxon>
        <taxon>Bacteroidaceae</taxon>
        <taxon>Phocaeicola</taxon>
    </lineage>
</organism>
<accession>A0A3E4WUR8</accession>
<comment type="caution">
    <text evidence="2">The sequence shown here is derived from an EMBL/GenBank/DDBJ whole genome shotgun (WGS) entry which is preliminary data.</text>
</comment>
<evidence type="ECO:0000313" key="5">
    <source>
        <dbReference type="Proteomes" id="UP000261003"/>
    </source>
</evidence>
<proteinExistence type="predicted"/>
<dbReference type="Proteomes" id="UP000283429">
    <property type="component" value="Unassembled WGS sequence"/>
</dbReference>
<reference evidence="5 6" key="1">
    <citation type="submission" date="2018-08" db="EMBL/GenBank/DDBJ databases">
        <title>A genome reference for cultivated species of the human gut microbiota.</title>
        <authorList>
            <person name="Zou Y."/>
            <person name="Xue W."/>
            <person name="Luo G."/>
        </authorList>
    </citation>
    <scope>NUCLEOTIDE SEQUENCE [LARGE SCALE GENOMIC DNA]</scope>
    <source>
        <strain evidence="3 7">AF12-25</strain>
        <strain evidence="4 6">AM30-40</strain>
        <strain evidence="2 5">OM08-13BH</strain>
    </source>
</reference>
<protein>
    <submittedName>
        <fullName evidence="2">Uncharacterized protein</fullName>
    </submittedName>
</protein>
<dbReference type="Proteomes" id="UP001199363">
    <property type="component" value="Unassembled WGS sequence"/>
</dbReference>
<evidence type="ECO:0000313" key="1">
    <source>
        <dbReference type="EMBL" id="MCB7281859.1"/>
    </source>
</evidence>
<dbReference type="EMBL" id="QSTG01000006">
    <property type="protein sequence ID" value="RGM46018.1"/>
    <property type="molecule type" value="Genomic_DNA"/>
</dbReference>
<dbReference type="EMBL" id="QSAI01000001">
    <property type="protein sequence ID" value="RGW50686.1"/>
    <property type="molecule type" value="Genomic_DNA"/>
</dbReference>
<dbReference type="Proteomes" id="UP000261003">
    <property type="component" value="Unassembled WGS sequence"/>
</dbReference>
<gene>
    <name evidence="4" type="ORF">DW783_10725</name>
    <name evidence="3" type="ORF">DWV70_00350</name>
    <name evidence="2" type="ORF">DXC16_05605</name>
    <name evidence="1" type="ORF">LI282_12530</name>
</gene>
<evidence type="ECO:0000313" key="7">
    <source>
        <dbReference type="Proteomes" id="UP000285469"/>
    </source>
</evidence>
<dbReference type="Proteomes" id="UP000285469">
    <property type="component" value="Unassembled WGS sequence"/>
</dbReference>
<dbReference type="AlphaFoldDB" id="A0A3E4WUR8"/>
<reference evidence="1" key="2">
    <citation type="submission" date="2021-10" db="EMBL/GenBank/DDBJ databases">
        <title>Collection of gut derived symbiotic bacterial strains cultured from healthy donors.</title>
        <authorList>
            <person name="Lin H."/>
            <person name="Littmann E."/>
            <person name="Kohout C."/>
            <person name="Pamer E.G."/>
        </authorList>
    </citation>
    <scope>NUCLEOTIDE SEQUENCE</scope>
    <source>
        <strain evidence="1">DFI.1.167</strain>
    </source>
</reference>
<name>A0A3E4WUR8_PHOVU</name>
<evidence type="ECO:0000313" key="3">
    <source>
        <dbReference type="EMBL" id="RGW50686.1"/>
    </source>
</evidence>